<evidence type="ECO:0000256" key="6">
    <source>
        <dbReference type="ARBA" id="ARBA00023002"/>
    </source>
</evidence>
<feature type="binding site" evidence="10">
    <location>
        <position position="250"/>
    </location>
    <ligand>
        <name>Ca(2+)</name>
        <dbReference type="ChEBI" id="CHEBI:29108"/>
        <label>2</label>
    </ligand>
</feature>
<keyword evidence="3 13" id="KW-0575">Peroxidase</keyword>
<evidence type="ECO:0000256" key="7">
    <source>
        <dbReference type="ARBA" id="ARBA00023004"/>
    </source>
</evidence>
<keyword evidence="10 13" id="KW-0106">Calcium</keyword>
<feature type="binding site" evidence="10">
    <location>
        <position position="87"/>
    </location>
    <ligand>
        <name>Ca(2+)</name>
        <dbReference type="ChEBI" id="CHEBI:29108"/>
        <label>1</label>
    </ligand>
</feature>
<feature type="binding site" evidence="10">
    <location>
        <position position="192"/>
    </location>
    <ligand>
        <name>Ca(2+)</name>
        <dbReference type="ChEBI" id="CHEBI:29108"/>
        <label>2</label>
    </ligand>
</feature>
<keyword evidence="6 13" id="KW-0560">Oxidoreductase</keyword>
<protein>
    <recommendedName>
        <fullName evidence="13">Peroxidase</fullName>
        <ecNumber evidence="13">1.11.1.7</ecNumber>
    </recommendedName>
</protein>
<dbReference type="Proteomes" id="UP001633002">
    <property type="component" value="Unassembled WGS sequence"/>
</dbReference>
<keyword evidence="13" id="KW-0376">Hydrogen peroxide</keyword>
<feature type="binding site" evidence="10">
    <location>
        <position position="243"/>
    </location>
    <ligand>
        <name>Ca(2+)</name>
        <dbReference type="ChEBI" id="CHEBI:29108"/>
        <label>2</label>
    </ligand>
</feature>
<comment type="function">
    <text evidence="13">Removal of H(2)O(2), oxidation of toxic reductants, biosynthesis and degradation of lignin, suberization, auxin catabolism, response to environmental stresses such as wounding, pathogen attack and oxidative stress.</text>
</comment>
<dbReference type="PRINTS" id="PR00461">
    <property type="entry name" value="PLPEROXIDASE"/>
</dbReference>
<feature type="signal peptide" evidence="13">
    <location>
        <begin position="1"/>
        <end position="23"/>
    </location>
</feature>
<evidence type="ECO:0000256" key="2">
    <source>
        <dbReference type="ARBA" id="ARBA00006873"/>
    </source>
</evidence>
<evidence type="ECO:0000259" key="14">
    <source>
        <dbReference type="PROSITE" id="PS50873"/>
    </source>
</evidence>
<dbReference type="InterPro" id="IPR010255">
    <property type="entry name" value="Haem_peroxidase_sf"/>
</dbReference>
<dbReference type="GO" id="GO:0042744">
    <property type="term" value="P:hydrogen peroxide catabolic process"/>
    <property type="evidence" value="ECO:0007669"/>
    <property type="project" value="UniProtKB-KW"/>
</dbReference>
<evidence type="ECO:0000313" key="15">
    <source>
        <dbReference type="EMBL" id="KAL3697483.1"/>
    </source>
</evidence>
<dbReference type="PANTHER" id="PTHR31517:SF81">
    <property type="entry name" value="PEROXIDASE"/>
    <property type="match status" value="1"/>
</dbReference>
<evidence type="ECO:0000256" key="5">
    <source>
        <dbReference type="ARBA" id="ARBA00022723"/>
    </source>
</evidence>
<comment type="caution">
    <text evidence="15">The sequence shown here is derived from an EMBL/GenBank/DDBJ whole genome shotgun (WGS) entry which is preliminary data.</text>
</comment>
<reference evidence="15 16" key="1">
    <citation type="submission" date="2024-09" db="EMBL/GenBank/DDBJ databases">
        <title>Chromosome-scale assembly of Riccia sorocarpa.</title>
        <authorList>
            <person name="Paukszto L."/>
        </authorList>
    </citation>
    <scope>NUCLEOTIDE SEQUENCE [LARGE SCALE GENOMIC DNA]</scope>
    <source>
        <strain evidence="15">LP-2024</strain>
        <tissue evidence="15">Aerial parts of the thallus</tissue>
    </source>
</reference>
<feature type="binding site" description="axial binding residue" evidence="10">
    <location>
        <position position="191"/>
    </location>
    <ligand>
        <name>heme b</name>
        <dbReference type="ChEBI" id="CHEBI:60344"/>
    </ligand>
    <ligandPart>
        <name>Fe</name>
        <dbReference type="ChEBI" id="CHEBI:18248"/>
    </ligandPart>
</feature>
<dbReference type="SUPFAM" id="SSF48113">
    <property type="entry name" value="Heme-dependent peroxidases"/>
    <property type="match status" value="1"/>
</dbReference>
<feature type="binding site" evidence="10">
    <location>
        <position position="73"/>
    </location>
    <ligand>
        <name>Ca(2+)</name>
        <dbReference type="ChEBI" id="CHEBI:29108"/>
        <label>1</label>
    </ligand>
</feature>
<keyword evidence="5 10" id="KW-0479">Metal-binding</keyword>
<feature type="domain" description="Plant heme peroxidase family profile" evidence="14">
    <location>
        <begin position="24"/>
        <end position="322"/>
    </location>
</feature>
<organism evidence="15 16">
    <name type="scientific">Riccia sorocarpa</name>
    <dbReference type="NCBI Taxonomy" id="122646"/>
    <lineage>
        <taxon>Eukaryota</taxon>
        <taxon>Viridiplantae</taxon>
        <taxon>Streptophyta</taxon>
        <taxon>Embryophyta</taxon>
        <taxon>Marchantiophyta</taxon>
        <taxon>Marchantiopsida</taxon>
        <taxon>Marchantiidae</taxon>
        <taxon>Marchantiales</taxon>
        <taxon>Ricciaceae</taxon>
        <taxon>Riccia</taxon>
    </lineage>
</organism>
<feature type="binding site" evidence="10">
    <location>
        <position position="75"/>
    </location>
    <ligand>
        <name>Ca(2+)</name>
        <dbReference type="ChEBI" id="CHEBI:29108"/>
        <label>1</label>
    </ligand>
</feature>
<gene>
    <name evidence="15" type="ORF">R1sor_011559</name>
</gene>
<keyword evidence="13" id="KW-0732">Signal</keyword>
<dbReference type="PANTHER" id="PTHR31517">
    <property type="match status" value="1"/>
</dbReference>
<comment type="similarity">
    <text evidence="2">Belongs to the peroxidase family. Ascorbate peroxidase subfamily.</text>
</comment>
<keyword evidence="16" id="KW-1185">Reference proteome</keyword>
<feature type="site" description="Transition state stabilizer" evidence="11">
    <location>
        <position position="61"/>
    </location>
</feature>
<dbReference type="GO" id="GO:0006979">
    <property type="term" value="P:response to oxidative stress"/>
    <property type="evidence" value="ECO:0007669"/>
    <property type="project" value="UniProtKB-UniRule"/>
</dbReference>
<comment type="cofactor">
    <cofactor evidence="10 13">
        <name>Ca(2+)</name>
        <dbReference type="ChEBI" id="CHEBI:29108"/>
    </cofactor>
    <text evidence="10 13">Binds 2 calcium ions per subunit.</text>
</comment>
<dbReference type="GO" id="GO:0020037">
    <property type="term" value="F:heme binding"/>
    <property type="evidence" value="ECO:0007669"/>
    <property type="project" value="UniProtKB-UniRule"/>
</dbReference>
<feature type="binding site" evidence="10">
    <location>
        <position position="71"/>
    </location>
    <ligand>
        <name>Ca(2+)</name>
        <dbReference type="ChEBI" id="CHEBI:29108"/>
        <label>1</label>
    </ligand>
</feature>
<keyword evidence="4 13" id="KW-0349">Heme</keyword>
<comment type="similarity">
    <text evidence="13">Belongs to the peroxidase family. Classical plant (class III) peroxidase subfamily.</text>
</comment>
<dbReference type="GO" id="GO:0140825">
    <property type="term" value="F:lactoperoxidase activity"/>
    <property type="evidence" value="ECO:0007669"/>
    <property type="project" value="UniProtKB-EC"/>
</dbReference>
<feature type="disulfide bond" evidence="12">
    <location>
        <begin position="34"/>
        <end position="113"/>
    </location>
</feature>
<dbReference type="GO" id="GO:0005576">
    <property type="term" value="C:extracellular region"/>
    <property type="evidence" value="ECO:0007669"/>
    <property type="project" value="UniProtKB-SubCell"/>
</dbReference>
<dbReference type="CDD" id="cd00693">
    <property type="entry name" value="secretory_peroxidase"/>
    <property type="match status" value="1"/>
</dbReference>
<dbReference type="PROSITE" id="PS00435">
    <property type="entry name" value="PEROXIDASE_1"/>
    <property type="match status" value="1"/>
</dbReference>
<evidence type="ECO:0000256" key="13">
    <source>
        <dbReference type="RuleBase" id="RU362060"/>
    </source>
</evidence>
<evidence type="ECO:0000256" key="8">
    <source>
        <dbReference type="ARBA" id="ARBA00023157"/>
    </source>
</evidence>
<evidence type="ECO:0000256" key="9">
    <source>
        <dbReference type="PIRSR" id="PIRSR600823-1"/>
    </source>
</evidence>
<keyword evidence="8 12" id="KW-1015">Disulfide bond</keyword>
<dbReference type="Pfam" id="PF00141">
    <property type="entry name" value="peroxidase"/>
    <property type="match status" value="1"/>
</dbReference>
<dbReference type="EC" id="1.11.1.7" evidence="13"/>
<dbReference type="Gene3D" id="1.10.420.10">
    <property type="entry name" value="Peroxidase, domain 2"/>
    <property type="match status" value="1"/>
</dbReference>
<keyword evidence="13" id="KW-0964">Secreted</keyword>
<feature type="disulfide bond" evidence="12">
    <location>
        <begin position="67"/>
        <end position="72"/>
    </location>
</feature>
<dbReference type="PROSITE" id="PS50873">
    <property type="entry name" value="PEROXIDASE_4"/>
    <property type="match status" value="1"/>
</dbReference>
<accession>A0ABD3I183</accession>
<evidence type="ECO:0000256" key="12">
    <source>
        <dbReference type="PIRSR" id="PIRSR600823-5"/>
    </source>
</evidence>
<evidence type="ECO:0000256" key="1">
    <source>
        <dbReference type="ARBA" id="ARBA00000189"/>
    </source>
</evidence>
<evidence type="ECO:0000256" key="11">
    <source>
        <dbReference type="PIRSR" id="PIRSR600823-4"/>
    </source>
</evidence>
<feature type="binding site" evidence="10">
    <location>
        <position position="66"/>
    </location>
    <ligand>
        <name>Ca(2+)</name>
        <dbReference type="ChEBI" id="CHEBI:29108"/>
        <label>1</label>
    </ligand>
</feature>
<dbReference type="InterPro" id="IPR000823">
    <property type="entry name" value="Peroxidase_pln"/>
</dbReference>
<dbReference type="GO" id="GO:0046872">
    <property type="term" value="F:metal ion binding"/>
    <property type="evidence" value="ECO:0007669"/>
    <property type="project" value="UniProtKB-UniRule"/>
</dbReference>
<dbReference type="Gene3D" id="1.10.520.10">
    <property type="match status" value="1"/>
</dbReference>
<dbReference type="FunFam" id="1.10.420.10:FF:000001">
    <property type="entry name" value="Peroxidase"/>
    <property type="match status" value="1"/>
</dbReference>
<comment type="cofactor">
    <cofactor evidence="10 13">
        <name>heme b</name>
        <dbReference type="ChEBI" id="CHEBI:60344"/>
    </cofactor>
    <text evidence="10 13">Binds 1 heme b (iron(II)-protoporphyrin IX) group per subunit.</text>
</comment>
<feature type="disulfide bond" evidence="12">
    <location>
        <begin position="198"/>
        <end position="229"/>
    </location>
</feature>
<feature type="binding site" evidence="10">
    <location>
        <position position="69"/>
    </location>
    <ligand>
        <name>Ca(2+)</name>
        <dbReference type="ChEBI" id="CHEBI:29108"/>
        <label>1</label>
    </ligand>
</feature>
<feature type="chain" id="PRO_5044531673" description="Peroxidase" evidence="13">
    <location>
        <begin position="24"/>
        <end position="322"/>
    </location>
</feature>
<dbReference type="InterPro" id="IPR033905">
    <property type="entry name" value="Secretory_peroxidase"/>
</dbReference>
<comment type="catalytic activity">
    <reaction evidence="1 13">
        <text>2 a phenolic donor + H2O2 = 2 a phenolic radical donor + 2 H2O</text>
        <dbReference type="Rhea" id="RHEA:56136"/>
        <dbReference type="ChEBI" id="CHEBI:15377"/>
        <dbReference type="ChEBI" id="CHEBI:16240"/>
        <dbReference type="ChEBI" id="CHEBI:139520"/>
        <dbReference type="ChEBI" id="CHEBI:139521"/>
        <dbReference type="EC" id="1.11.1.7"/>
    </reaction>
</comment>
<evidence type="ECO:0000256" key="10">
    <source>
        <dbReference type="PIRSR" id="PIRSR600823-3"/>
    </source>
</evidence>
<dbReference type="InterPro" id="IPR019793">
    <property type="entry name" value="Peroxidases_heam-ligand_BS"/>
</dbReference>
<dbReference type="PRINTS" id="PR00458">
    <property type="entry name" value="PEROXIDASE"/>
</dbReference>
<dbReference type="AlphaFoldDB" id="A0ABD3I183"/>
<proteinExistence type="inferred from homology"/>
<comment type="subcellular location">
    <subcellularLocation>
        <location evidence="13">Secreted</location>
    </subcellularLocation>
</comment>
<feature type="active site" description="Proton acceptor" evidence="9">
    <location>
        <position position="65"/>
    </location>
</feature>
<feature type="disulfide bond" evidence="12">
    <location>
        <begin position="119"/>
        <end position="318"/>
    </location>
</feature>
<keyword evidence="7 10" id="KW-0408">Iron</keyword>
<evidence type="ECO:0000313" key="16">
    <source>
        <dbReference type="Proteomes" id="UP001633002"/>
    </source>
</evidence>
<evidence type="ECO:0000256" key="3">
    <source>
        <dbReference type="ARBA" id="ARBA00022559"/>
    </source>
</evidence>
<dbReference type="EMBL" id="JBJQOH010000002">
    <property type="protein sequence ID" value="KAL3697483.1"/>
    <property type="molecule type" value="Genomic_DNA"/>
</dbReference>
<sequence>MRSRLARLLLLLCSCGYMSGVQAQLRANYYATSCPNVEQIAITQFIAGLAQNVLAPASMIRLAFHDCAVNGCDASILLNGGMNNTDEKLSARNLGIGNLNIIDGMKAAAERACPGVVSCSDLIVLAARDAVRLSGGPNMNLVFGRRDSKTASTAAASRQLQGAAITVTQLLSSLGVFGVTPMEAVALLGAHTMGVSHCVNIRNRLYPRLDSTLQQNASATFANNLRAQCPASGSNPNTIVANDASNIIFDTQYFQDVLAGRGLLTIDAAVGKDSRTSPFVNQFATNRQLFFATFQSAFTKMTRFKVVTGRQGIIRRNCRIPV</sequence>
<name>A0ABD3I183_9MARC</name>
<dbReference type="InterPro" id="IPR002016">
    <property type="entry name" value="Haem_peroxidase"/>
</dbReference>
<evidence type="ECO:0000256" key="4">
    <source>
        <dbReference type="ARBA" id="ARBA00022617"/>
    </source>
</evidence>